<dbReference type="EMBL" id="FNTI01000001">
    <property type="protein sequence ID" value="SEB84621.1"/>
    <property type="molecule type" value="Genomic_DNA"/>
</dbReference>
<keyword evidence="1" id="KW-0472">Membrane</keyword>
<name>A0A1M7JYL5_9BRAD</name>
<reference evidence="2 3" key="1">
    <citation type="submission" date="2016-10" db="EMBL/GenBank/DDBJ databases">
        <authorList>
            <person name="de Groot N.N."/>
        </authorList>
    </citation>
    <scope>NUCLEOTIDE SEQUENCE [LARGE SCALE GENOMIC DNA]</scope>
    <source>
        <strain evidence="2 3">GAS522</strain>
    </source>
</reference>
<feature type="transmembrane region" description="Helical" evidence="1">
    <location>
        <begin position="54"/>
        <end position="75"/>
    </location>
</feature>
<dbReference type="Proteomes" id="UP000183208">
    <property type="component" value="Unassembled WGS sequence"/>
</dbReference>
<evidence type="ECO:0000313" key="3">
    <source>
        <dbReference type="Proteomes" id="UP000183208"/>
    </source>
</evidence>
<keyword evidence="1" id="KW-0812">Transmembrane</keyword>
<keyword evidence="1" id="KW-1133">Transmembrane helix</keyword>
<dbReference type="AlphaFoldDB" id="A0A1M7JYL5"/>
<organism evidence="2 3">
    <name type="scientific">Bradyrhizobium lablabi</name>
    <dbReference type="NCBI Taxonomy" id="722472"/>
    <lineage>
        <taxon>Bacteria</taxon>
        <taxon>Pseudomonadati</taxon>
        <taxon>Pseudomonadota</taxon>
        <taxon>Alphaproteobacteria</taxon>
        <taxon>Hyphomicrobiales</taxon>
        <taxon>Nitrobacteraceae</taxon>
        <taxon>Bradyrhizobium</taxon>
    </lineage>
</organism>
<evidence type="ECO:0000256" key="1">
    <source>
        <dbReference type="SAM" id="Phobius"/>
    </source>
</evidence>
<feature type="transmembrane region" description="Helical" evidence="1">
    <location>
        <begin position="111"/>
        <end position="131"/>
    </location>
</feature>
<protein>
    <submittedName>
        <fullName evidence="2">Uncharacterized protein</fullName>
    </submittedName>
</protein>
<proteinExistence type="predicted"/>
<feature type="transmembrane region" description="Helical" evidence="1">
    <location>
        <begin position="21"/>
        <end position="42"/>
    </location>
</feature>
<sequence length="141" mass="15391">MIRESSGKERKTGAPMNVPRNVLWFEVLLYLSLTLDAVSVAFQDRTPTAAMTEQMINVATVMAAGLIILLVYFVWLAAQHRKNWPRWALAAALVLSVISLIQVIGESGVQLDSAIEVISCALTAAGLYFSFTGDAVGWFNT</sequence>
<accession>A0A1M7JYL5</accession>
<evidence type="ECO:0000313" key="2">
    <source>
        <dbReference type="EMBL" id="SEB84621.1"/>
    </source>
</evidence>
<feature type="transmembrane region" description="Helical" evidence="1">
    <location>
        <begin position="87"/>
        <end position="105"/>
    </location>
</feature>
<gene>
    <name evidence="2" type="ORF">SAMN05444171_0056</name>
</gene>